<feature type="domain" description="Terminase large subunit gp17-like C-terminal" evidence="2">
    <location>
        <begin position="228"/>
        <end position="370"/>
    </location>
</feature>
<protein>
    <submittedName>
        <fullName evidence="3">Phage terminase large subunit</fullName>
    </submittedName>
</protein>
<dbReference type="OrthoDB" id="9771580at2"/>
<sequence length="387" mass="43994">MRFITASYAATLSTKLALDSRTLIQSDWYKKLFPDVRLADDANNKTSFETTARGARVSTSVGGTITGMGADIIVIDDPQKPDETSSETKTEDVHNWYDNTIENRLNNAVVGLRIIVMQRLSEDDLAGYLLDEYPENFEHICLPAELNDSVKPVELRKHYRDGLFDPIRLSHDRLDQLKKKPYTYAGQYMQAPAPDGGGMFKRESFKSVSFEEFLQATNNEKVVWHFFLDTAFTSNKKNDPTAIVVAARVGNIVYIRDVKTKHFEFPELMKYIKEFVPRYATPGSKIYIEGKASGQSLIQQLRQSTLFNIVEVQPGKESKEDRAYSVTDFVESKRVVLIQGSYVSSFLDQVTIFPNSKNDDMVDAMVYAIRELVTKKKSFFYGFSGFD</sequence>
<dbReference type="RefSeq" id="WP_147922919.1">
    <property type="nucleotide sequence ID" value="NZ_VRTY01000070.1"/>
</dbReference>
<dbReference type="InterPro" id="IPR006517">
    <property type="entry name" value="Phage_terminase_lsu-like_C"/>
</dbReference>
<dbReference type="Pfam" id="PF17289">
    <property type="entry name" value="Terminase_6C"/>
    <property type="match status" value="1"/>
</dbReference>
<reference evidence="3 4" key="1">
    <citation type="submission" date="2019-08" db="EMBL/GenBank/DDBJ databases">
        <authorList>
            <person name="Shi S."/>
        </authorList>
    </citation>
    <scope>NUCLEOTIDE SEQUENCE [LARGE SCALE GENOMIC DNA]</scope>
    <source>
        <strain evidence="3 4">GY10130</strain>
    </source>
</reference>
<evidence type="ECO:0000313" key="4">
    <source>
        <dbReference type="Proteomes" id="UP000321926"/>
    </source>
</evidence>
<keyword evidence="4" id="KW-1185">Reference proteome</keyword>
<name>A0A5C8JGR5_9BACT</name>
<proteinExistence type="predicted"/>
<accession>A0A5C8JGR5</accession>
<dbReference type="AlphaFoldDB" id="A0A5C8JGR5"/>
<dbReference type="InterPro" id="IPR035421">
    <property type="entry name" value="Terminase_6C"/>
</dbReference>
<organism evidence="3 4">
    <name type="scientific">Pontibacter qinzhouensis</name>
    <dbReference type="NCBI Taxonomy" id="2603253"/>
    <lineage>
        <taxon>Bacteria</taxon>
        <taxon>Pseudomonadati</taxon>
        <taxon>Bacteroidota</taxon>
        <taxon>Cytophagia</taxon>
        <taxon>Cytophagales</taxon>
        <taxon>Hymenobacteraceae</taxon>
        <taxon>Pontibacter</taxon>
    </lineage>
</organism>
<evidence type="ECO:0000313" key="3">
    <source>
        <dbReference type="EMBL" id="TXK36798.1"/>
    </source>
</evidence>
<dbReference type="Proteomes" id="UP000321926">
    <property type="component" value="Unassembled WGS sequence"/>
</dbReference>
<keyword evidence="1" id="KW-1188">Viral release from host cell</keyword>
<dbReference type="EMBL" id="VRTY01000070">
    <property type="protein sequence ID" value="TXK36798.1"/>
    <property type="molecule type" value="Genomic_DNA"/>
</dbReference>
<evidence type="ECO:0000259" key="2">
    <source>
        <dbReference type="Pfam" id="PF17289"/>
    </source>
</evidence>
<evidence type="ECO:0000256" key="1">
    <source>
        <dbReference type="ARBA" id="ARBA00022612"/>
    </source>
</evidence>
<dbReference type="Gene3D" id="3.30.420.240">
    <property type="match status" value="1"/>
</dbReference>
<gene>
    <name evidence="3" type="primary">terL</name>
    <name evidence="3" type="ORF">FVR03_16785</name>
</gene>
<comment type="caution">
    <text evidence="3">The sequence shown here is derived from an EMBL/GenBank/DDBJ whole genome shotgun (WGS) entry which is preliminary data.</text>
</comment>
<dbReference type="NCBIfam" id="TIGR01630">
    <property type="entry name" value="psiM2_ORF9"/>
    <property type="match status" value="1"/>
</dbReference>